<dbReference type="EMBL" id="FN543502">
    <property type="protein sequence ID" value="CBG88715.1"/>
    <property type="molecule type" value="Genomic_DNA"/>
</dbReference>
<sequence length="117" mass="13284">MSMEWTVFDTVVSPTTGMCFSCICGLRNLKLTLWYQADIFLTAGCIIEPFNDGVLINKKPYPITVYNVTRYNKELWNAMKTKSLCPGNNEHHGKYCDQAHLCIIAVCPYGLIKLKNV</sequence>
<dbReference type="Pfam" id="PF11183">
    <property type="entry name" value="PmrD"/>
    <property type="match status" value="1"/>
</dbReference>
<dbReference type="GO" id="GO:0005737">
    <property type="term" value="C:cytoplasm"/>
    <property type="evidence" value="ECO:0007669"/>
    <property type="project" value="UniProtKB-SubCell"/>
</dbReference>
<dbReference type="AlphaFoldDB" id="D2TNM1"/>
<organism evidence="4 5">
    <name type="scientific">Citrobacter rodentium (strain ICC168)</name>
    <name type="common">Citrobacter freundii biotype 4280</name>
    <dbReference type="NCBI Taxonomy" id="637910"/>
    <lineage>
        <taxon>Bacteria</taxon>
        <taxon>Pseudomonadati</taxon>
        <taxon>Pseudomonadota</taxon>
        <taxon>Gammaproteobacteria</taxon>
        <taxon>Enterobacterales</taxon>
        <taxon>Enterobacteriaceae</taxon>
        <taxon>Citrobacter</taxon>
    </lineage>
</organism>
<evidence type="ECO:0000313" key="5">
    <source>
        <dbReference type="Proteomes" id="UP000001889"/>
    </source>
</evidence>
<gene>
    <name evidence="4" type="primary">elbA</name>
    <name evidence="3" type="synonym">iraM</name>
    <name evidence="4" type="ordered locus">ROD_19641</name>
</gene>
<dbReference type="Gene3D" id="2.40.50.650">
    <property type="match status" value="1"/>
</dbReference>
<comment type="subcellular location">
    <subcellularLocation>
        <location evidence="3">Cytoplasm</location>
    </subcellularLocation>
</comment>
<evidence type="ECO:0000313" key="4">
    <source>
        <dbReference type="EMBL" id="CBG88715.1"/>
    </source>
</evidence>
<dbReference type="InterPro" id="IPR044854">
    <property type="entry name" value="IraM/PmrD"/>
</dbReference>
<keyword evidence="2 3" id="KW-0346">Stress response</keyword>
<dbReference type="NCBIfam" id="NF007393">
    <property type="entry name" value="PRK09919.1"/>
    <property type="match status" value="1"/>
</dbReference>
<dbReference type="HAMAP" id="MF_01199">
    <property type="entry name" value="Anti_adapt_IraM"/>
    <property type="match status" value="1"/>
</dbReference>
<comment type="function">
    <text evidence="3">Involved in the stabilization of the sigma stress factor RpoS.</text>
</comment>
<keyword evidence="5" id="KW-1185">Reference proteome</keyword>
<dbReference type="InterPro" id="IPR014448">
    <property type="entry name" value="Anti-adapter_IraM"/>
</dbReference>
<accession>D2TNM1</accession>
<evidence type="ECO:0000256" key="1">
    <source>
        <dbReference type="ARBA" id="ARBA00022490"/>
    </source>
</evidence>
<keyword evidence="1 3" id="KW-0963">Cytoplasm</keyword>
<dbReference type="Proteomes" id="UP000001889">
    <property type="component" value="Chromosome"/>
</dbReference>
<reference evidence="4 5" key="1">
    <citation type="journal article" date="2010" name="J. Bacteriol.">
        <title>The Citrobacter rodentium genome sequence reveals convergent evolution with human pathogenic Escherichia coli.</title>
        <authorList>
            <person name="Petty N.K."/>
            <person name="Bulgin R."/>
            <person name="Crepin V.F."/>
            <person name="Cerdeno-Tarraga A.M."/>
            <person name="Schroeder G.N."/>
            <person name="Quail M.A."/>
            <person name="Lennard N."/>
            <person name="Corton C."/>
            <person name="Barron A."/>
            <person name="Clark L."/>
            <person name="Toribio A.L."/>
            <person name="Parkhill J."/>
            <person name="Dougan G."/>
            <person name="Frankel G."/>
            <person name="Thomson N.R."/>
        </authorList>
    </citation>
    <scope>NUCLEOTIDE SEQUENCE [LARGE SCALE GENOMIC DNA]</scope>
    <source>
        <strain evidence="4 5">ICC168</strain>
    </source>
</reference>
<dbReference type="STRING" id="637910.ROD_19641"/>
<evidence type="ECO:0000256" key="2">
    <source>
        <dbReference type="ARBA" id="ARBA00023016"/>
    </source>
</evidence>
<comment type="similarity">
    <text evidence="3">Belongs to the IraM/RssC family.</text>
</comment>
<dbReference type="GO" id="GO:0009267">
    <property type="term" value="P:cellular response to starvation"/>
    <property type="evidence" value="ECO:0007669"/>
    <property type="project" value="UniProtKB-UniRule"/>
</dbReference>
<dbReference type="eggNOG" id="ENOG50331R2">
    <property type="taxonomic scope" value="Bacteria"/>
</dbReference>
<protein>
    <recommendedName>
        <fullName evidence="3">Anti-adapter protein IraM</fullName>
    </recommendedName>
</protein>
<dbReference type="InterPro" id="IPR038679">
    <property type="entry name" value="PmrD_sf"/>
</dbReference>
<proteinExistence type="inferred from homology"/>
<dbReference type="KEGG" id="cro:ROD_19641"/>
<evidence type="ECO:0000256" key="3">
    <source>
        <dbReference type="HAMAP-Rule" id="MF_01199"/>
    </source>
</evidence>
<name>D2TNM1_CITRI</name>
<dbReference type="HOGENOM" id="CLU_143527_1_0_6"/>